<accession>A0A0F9H6V1</accession>
<organism evidence="1">
    <name type="scientific">marine sediment metagenome</name>
    <dbReference type="NCBI Taxonomy" id="412755"/>
    <lineage>
        <taxon>unclassified sequences</taxon>
        <taxon>metagenomes</taxon>
        <taxon>ecological metagenomes</taxon>
    </lineage>
</organism>
<name>A0A0F9H6V1_9ZZZZ</name>
<protein>
    <submittedName>
        <fullName evidence="1">Uncharacterized protein</fullName>
    </submittedName>
</protein>
<comment type="caution">
    <text evidence="1">The sequence shown here is derived from an EMBL/GenBank/DDBJ whole genome shotgun (WGS) entry which is preliminary data.</text>
</comment>
<reference evidence="1" key="1">
    <citation type="journal article" date="2015" name="Nature">
        <title>Complex archaea that bridge the gap between prokaryotes and eukaryotes.</title>
        <authorList>
            <person name="Spang A."/>
            <person name="Saw J.H."/>
            <person name="Jorgensen S.L."/>
            <person name="Zaremba-Niedzwiedzka K."/>
            <person name="Martijn J."/>
            <person name="Lind A.E."/>
            <person name="van Eijk R."/>
            <person name="Schleper C."/>
            <person name="Guy L."/>
            <person name="Ettema T.J."/>
        </authorList>
    </citation>
    <scope>NUCLEOTIDE SEQUENCE</scope>
</reference>
<gene>
    <name evidence="1" type="ORF">LCGC14_1821600</name>
</gene>
<dbReference type="AlphaFoldDB" id="A0A0F9H6V1"/>
<proteinExistence type="predicted"/>
<sequence>MKKQKGNLSQLIGGAAKLAGLTLNVAPLTRQEREDVTASAALGYVKGSQKGQPERYEFRAAKNEAMKFILNQVFKHGQTSELREGDALDDLGAEVESEFEVDESHLADMFLKHRTKKGGRGCGTPLKETPEFARSLWQVMGMSGLLMNSAYQEVVSADTERTSGKG</sequence>
<evidence type="ECO:0000313" key="1">
    <source>
        <dbReference type="EMBL" id="KKL98721.1"/>
    </source>
</evidence>
<dbReference type="EMBL" id="LAZR01017846">
    <property type="protein sequence ID" value="KKL98721.1"/>
    <property type="molecule type" value="Genomic_DNA"/>
</dbReference>